<dbReference type="Pfam" id="PF07676">
    <property type="entry name" value="PD40"/>
    <property type="match status" value="1"/>
</dbReference>
<dbReference type="InterPro" id="IPR008557">
    <property type="entry name" value="PhoX"/>
</dbReference>
<organism evidence="2 3">
    <name type="scientific">Solimonas fluminis</name>
    <dbReference type="NCBI Taxonomy" id="2086571"/>
    <lineage>
        <taxon>Bacteria</taxon>
        <taxon>Pseudomonadati</taxon>
        <taxon>Pseudomonadota</taxon>
        <taxon>Gammaproteobacteria</taxon>
        <taxon>Nevskiales</taxon>
        <taxon>Nevskiaceae</taxon>
        <taxon>Solimonas</taxon>
    </lineage>
</organism>
<dbReference type="PROSITE" id="PS51257">
    <property type="entry name" value="PROKAR_LIPOPROTEIN"/>
    <property type="match status" value="1"/>
</dbReference>
<evidence type="ECO:0000256" key="1">
    <source>
        <dbReference type="SAM" id="SignalP"/>
    </source>
</evidence>
<dbReference type="RefSeq" id="WP_104231127.1">
    <property type="nucleotide sequence ID" value="NZ_PSNW01000008.1"/>
</dbReference>
<comment type="caution">
    <text evidence="2">The sequence shown here is derived from an EMBL/GenBank/DDBJ whole genome shotgun (WGS) entry which is preliminary data.</text>
</comment>
<dbReference type="InterPro" id="IPR011659">
    <property type="entry name" value="WD40"/>
</dbReference>
<evidence type="ECO:0000313" key="2">
    <source>
        <dbReference type="EMBL" id="PPE73088.1"/>
    </source>
</evidence>
<reference evidence="2 3" key="1">
    <citation type="submission" date="2018-02" db="EMBL/GenBank/DDBJ databases">
        <title>Genome sequencing of Solimonas sp. HR-BB.</title>
        <authorList>
            <person name="Lee Y."/>
            <person name="Jeon C.O."/>
        </authorList>
    </citation>
    <scope>NUCLEOTIDE SEQUENCE [LARGE SCALE GENOMIC DNA]</scope>
    <source>
        <strain evidence="2 3">HR-BB</strain>
    </source>
</reference>
<dbReference type="PANTHER" id="PTHR35399:SF4">
    <property type="entry name" value="MEMBRANE PROTEIN"/>
    <property type="match status" value="1"/>
</dbReference>
<dbReference type="AlphaFoldDB" id="A0A2S5TE13"/>
<dbReference type="Pfam" id="PF05787">
    <property type="entry name" value="PhoX"/>
    <property type="match status" value="1"/>
</dbReference>
<dbReference type="PANTHER" id="PTHR35399">
    <property type="entry name" value="SLR8030 PROTEIN"/>
    <property type="match status" value="1"/>
</dbReference>
<proteinExistence type="predicted"/>
<keyword evidence="1" id="KW-0732">Signal</keyword>
<dbReference type="OrthoDB" id="9801383at2"/>
<dbReference type="EMBL" id="PSNW01000008">
    <property type="protein sequence ID" value="PPE73088.1"/>
    <property type="molecule type" value="Genomic_DNA"/>
</dbReference>
<sequence length="420" mass="44928">MDRRDFLRQLFLGSGALALGPLLAACGGSSNARGGSTGPVGGRVSNLDRIGPLGAADANGVRLPAGFRSRIVAVQGEPPAAGSSYRWHVDPDGGACFAMPDGGWVYVSNSEEAGFNLLAPSGGNGGVGALRFGADGTLNSAYPILRNTRNNCAGGLTPWGTWLSCEEVVDGWVYECDPSGAAEAQRVPVLGRFNHEAVAVHPQTGYLYLTEDRGDGCFYRFRPAGTASGRPDWSAGGVLEVLEAIGDDPRRTRALRWHAVPTPQPRYRSGSFQDPETRNQVVAATRFNGGEGIWYHAGLMYFTSKGDNCVWCHDLRADTLDLVYDDDWYPERPLSGVDNITVSQFGDVLVAEDGGNMELVVVTPERAYPLCQVEHADSEIAGPAFSPDGSRLYFSSQRGPSRGGNRGVTFEITGPFFRNA</sequence>
<feature type="signal peptide" evidence="1">
    <location>
        <begin position="1"/>
        <end position="24"/>
    </location>
</feature>
<evidence type="ECO:0000313" key="3">
    <source>
        <dbReference type="Proteomes" id="UP000238220"/>
    </source>
</evidence>
<feature type="chain" id="PRO_5015640258" evidence="1">
    <location>
        <begin position="25"/>
        <end position="420"/>
    </location>
</feature>
<name>A0A2S5TE13_9GAMM</name>
<gene>
    <name evidence="2" type="ORF">C3942_14785</name>
</gene>
<keyword evidence="3" id="KW-1185">Reference proteome</keyword>
<dbReference type="Proteomes" id="UP000238220">
    <property type="component" value="Unassembled WGS sequence"/>
</dbReference>
<accession>A0A2S5TE13</accession>
<dbReference type="SUPFAM" id="SSF63829">
    <property type="entry name" value="Calcium-dependent phosphotriesterase"/>
    <property type="match status" value="1"/>
</dbReference>
<protein>
    <submittedName>
        <fullName evidence="2">Translocation protein TolB</fullName>
    </submittedName>
</protein>